<gene>
    <name evidence="8" type="ORF">DYI37_15335</name>
</gene>
<sequence length="282" mass="29431">MRRLLLSSAALSMLTVPSLAADVVYEEQMMAPAPMMIEPVASGWTGLYVGVQGGGAFNPSNPDNVTLQTNGFALNRAGVVGTNAGNPTGSLGGAFGRNYESSFDSSFVGGAHIGYDYQIDQFVIGAVADFNAIDVSRNSTADSSTPAFYRTERNLDFLGTVRARAGYLVTPSTLAYATGGLAYGNVDYNFSSDSPAITAANPAIVREDEDDVGYAVGGGMEVMFTDNMSFGAEYLYVNLGGGGSTRLAGGPFAGGVGGSTDFVVDDDFDFHTVTAKISYKFK</sequence>
<keyword evidence="9" id="KW-1185">Reference proteome</keyword>
<evidence type="ECO:0000259" key="7">
    <source>
        <dbReference type="Pfam" id="PF13505"/>
    </source>
</evidence>
<comment type="subcellular location">
    <subcellularLocation>
        <location evidence="1">Cell outer membrane</location>
    </subcellularLocation>
</comment>
<accession>A0A371X047</accession>
<keyword evidence="3" id="KW-0472">Membrane</keyword>
<dbReference type="Gene3D" id="2.40.160.20">
    <property type="match status" value="1"/>
</dbReference>
<name>A0A371X047_9HYPH</name>
<evidence type="ECO:0000256" key="5">
    <source>
        <dbReference type="ARBA" id="ARBA00038306"/>
    </source>
</evidence>
<dbReference type="GO" id="GO:0009279">
    <property type="term" value="C:cell outer membrane"/>
    <property type="evidence" value="ECO:0007669"/>
    <property type="project" value="UniProtKB-SubCell"/>
</dbReference>
<proteinExistence type="inferred from homology"/>
<evidence type="ECO:0000256" key="6">
    <source>
        <dbReference type="SAM" id="SignalP"/>
    </source>
</evidence>
<dbReference type="PANTHER" id="PTHR34001">
    <property type="entry name" value="BLL7405 PROTEIN"/>
    <property type="match status" value="1"/>
</dbReference>
<dbReference type="InterPro" id="IPR027385">
    <property type="entry name" value="Beta-barrel_OMP"/>
</dbReference>
<dbReference type="PANTHER" id="PTHR34001:SF3">
    <property type="entry name" value="BLL7405 PROTEIN"/>
    <property type="match status" value="1"/>
</dbReference>
<dbReference type="EMBL" id="QURL01000006">
    <property type="protein sequence ID" value="RFC62611.1"/>
    <property type="molecule type" value="Genomic_DNA"/>
</dbReference>
<comment type="similarity">
    <text evidence="5">Belongs to the Omp25/RopB family.</text>
</comment>
<protein>
    <submittedName>
        <fullName evidence="8">Porin family protein</fullName>
    </submittedName>
</protein>
<keyword evidence="2 6" id="KW-0732">Signal</keyword>
<evidence type="ECO:0000256" key="3">
    <source>
        <dbReference type="ARBA" id="ARBA00023136"/>
    </source>
</evidence>
<dbReference type="OrthoDB" id="7916126at2"/>
<keyword evidence="4" id="KW-0998">Cell outer membrane</keyword>
<organism evidence="8 9">
    <name type="scientific">Fulvimarina endophytica</name>
    <dbReference type="NCBI Taxonomy" id="2293836"/>
    <lineage>
        <taxon>Bacteria</taxon>
        <taxon>Pseudomonadati</taxon>
        <taxon>Pseudomonadota</taxon>
        <taxon>Alphaproteobacteria</taxon>
        <taxon>Hyphomicrobiales</taxon>
        <taxon>Aurantimonadaceae</taxon>
        <taxon>Fulvimarina</taxon>
    </lineage>
</organism>
<feature type="signal peptide" evidence="6">
    <location>
        <begin position="1"/>
        <end position="20"/>
    </location>
</feature>
<feature type="domain" description="Outer membrane protein beta-barrel" evidence="7">
    <location>
        <begin position="78"/>
        <end position="281"/>
    </location>
</feature>
<evidence type="ECO:0000256" key="4">
    <source>
        <dbReference type="ARBA" id="ARBA00023237"/>
    </source>
</evidence>
<dbReference type="SUPFAM" id="SSF56925">
    <property type="entry name" value="OMPA-like"/>
    <property type="match status" value="1"/>
</dbReference>
<evidence type="ECO:0000256" key="1">
    <source>
        <dbReference type="ARBA" id="ARBA00004442"/>
    </source>
</evidence>
<dbReference type="RefSeq" id="WP_116684135.1">
    <property type="nucleotide sequence ID" value="NZ_QURL01000006.1"/>
</dbReference>
<dbReference type="InterPro" id="IPR011250">
    <property type="entry name" value="OMP/PagP_B-barrel"/>
</dbReference>
<evidence type="ECO:0000313" key="8">
    <source>
        <dbReference type="EMBL" id="RFC62611.1"/>
    </source>
</evidence>
<dbReference type="Pfam" id="PF13505">
    <property type="entry name" value="OMP_b-brl"/>
    <property type="match status" value="1"/>
</dbReference>
<dbReference type="AlphaFoldDB" id="A0A371X047"/>
<evidence type="ECO:0000256" key="2">
    <source>
        <dbReference type="ARBA" id="ARBA00022729"/>
    </source>
</evidence>
<feature type="chain" id="PRO_5016844381" evidence="6">
    <location>
        <begin position="21"/>
        <end position="282"/>
    </location>
</feature>
<dbReference type="InterPro" id="IPR051692">
    <property type="entry name" value="OMP-like"/>
</dbReference>
<dbReference type="Proteomes" id="UP000264310">
    <property type="component" value="Unassembled WGS sequence"/>
</dbReference>
<evidence type="ECO:0000313" key="9">
    <source>
        <dbReference type="Proteomes" id="UP000264310"/>
    </source>
</evidence>
<reference evidence="8 9" key="1">
    <citation type="submission" date="2018-08" db="EMBL/GenBank/DDBJ databases">
        <title>Fulvimarina sp. 85, whole genome shotgun sequence.</title>
        <authorList>
            <person name="Tuo L."/>
        </authorList>
    </citation>
    <scope>NUCLEOTIDE SEQUENCE [LARGE SCALE GENOMIC DNA]</scope>
    <source>
        <strain evidence="8 9">85</strain>
    </source>
</reference>
<comment type="caution">
    <text evidence="8">The sequence shown here is derived from an EMBL/GenBank/DDBJ whole genome shotgun (WGS) entry which is preliminary data.</text>
</comment>